<organism evidence="1 2">
    <name type="scientific">Paratrimastix pyriformis</name>
    <dbReference type="NCBI Taxonomy" id="342808"/>
    <lineage>
        <taxon>Eukaryota</taxon>
        <taxon>Metamonada</taxon>
        <taxon>Preaxostyla</taxon>
        <taxon>Paratrimastigidae</taxon>
        <taxon>Paratrimastix</taxon>
    </lineage>
</organism>
<accession>A0ABQ8UG58</accession>
<reference evidence="1" key="1">
    <citation type="journal article" date="2022" name="bioRxiv">
        <title>Genomics of Preaxostyla Flagellates Illuminates Evolutionary Transitions and the Path Towards Mitochondrial Loss.</title>
        <authorList>
            <person name="Novak L.V.F."/>
            <person name="Treitli S.C."/>
            <person name="Pyrih J."/>
            <person name="Halakuc P."/>
            <person name="Pipaliya S.V."/>
            <person name="Vacek V."/>
            <person name="Brzon O."/>
            <person name="Soukal P."/>
            <person name="Eme L."/>
            <person name="Dacks J.B."/>
            <person name="Karnkowska A."/>
            <person name="Elias M."/>
            <person name="Hampl V."/>
        </authorList>
    </citation>
    <scope>NUCLEOTIDE SEQUENCE</scope>
    <source>
        <strain evidence="1">RCP-MX</strain>
    </source>
</reference>
<protein>
    <submittedName>
        <fullName evidence="1">Uncharacterized protein</fullName>
    </submittedName>
</protein>
<gene>
    <name evidence="1" type="ORF">PAPYR_7510</name>
</gene>
<keyword evidence="2" id="KW-1185">Reference proteome</keyword>
<evidence type="ECO:0000313" key="2">
    <source>
        <dbReference type="Proteomes" id="UP001141327"/>
    </source>
</evidence>
<sequence length="400" mass="44476">MISSTLPLGIVDELQGPEVSMLLSFFDRWIGDRVLKLDDCPEYCAPFLERAPSAIRRLLAKLHLKAILHPDRVTLSLWAMDSGRAVLPEEFRRLIGKLEERSLVPNLYDFQAVTDATIEALQECTVALFGDLFDPAAVRSIHGLPTVPFLTDWSTDIDVSFQGGGTQINYSDPYRWLHLPAHRQAYERTCPRPGRVPHYHRLFCLVDLPHEFVHCLQALAGLKEPRPSFYSWMTEHDASVLALSLLSAVARRETAKGPTTRLFPLEGTYEEALMEMVATTVGLDATMTGPQQAGFAMWRDSCGLQPPDCFPLAGESVTALAGVASAHFKWRLAVEGGRDSDAGLDEELRTLFAQPARWAPETCGSTTLAALHYGPEHRTLEGWARPVGLARATELGRQWE</sequence>
<evidence type="ECO:0000313" key="1">
    <source>
        <dbReference type="EMBL" id="KAJ4457113.1"/>
    </source>
</evidence>
<comment type="caution">
    <text evidence="1">The sequence shown here is derived from an EMBL/GenBank/DDBJ whole genome shotgun (WGS) entry which is preliminary data.</text>
</comment>
<dbReference type="Proteomes" id="UP001141327">
    <property type="component" value="Unassembled WGS sequence"/>
</dbReference>
<proteinExistence type="predicted"/>
<dbReference type="EMBL" id="JAPMOS010000054">
    <property type="protein sequence ID" value="KAJ4457113.1"/>
    <property type="molecule type" value="Genomic_DNA"/>
</dbReference>
<name>A0ABQ8UG58_9EUKA</name>